<dbReference type="EMBL" id="VYZN01000001">
    <property type="protein sequence ID" value="KAE9545285.1"/>
    <property type="molecule type" value="Genomic_DNA"/>
</dbReference>
<comment type="caution">
    <text evidence="1">The sequence shown here is derived from an EMBL/GenBank/DDBJ whole genome shotgun (WGS) entry which is preliminary data.</text>
</comment>
<keyword evidence="2" id="KW-1185">Reference proteome</keyword>
<name>A0A6G0U827_APHGL</name>
<accession>A0A6G0U827</accession>
<sequence>MSYKNKTIITKYNFIHGIWNKKIDTSGVLNSKLILSRRNYFVVSREFMTIQIHMNGKKLLLNKLNCIYQVCHQNLRRPLLGHILWKMVAPSMQIQVKVVLNNLLQTKRSSKSIGALSPDIRVENNDNHSGFITYLNPLIKAAVCALICSIDQDDYQPLKKSNLILKHHPHNV</sequence>
<evidence type="ECO:0000313" key="2">
    <source>
        <dbReference type="Proteomes" id="UP000475862"/>
    </source>
</evidence>
<dbReference type="Proteomes" id="UP000475862">
    <property type="component" value="Unassembled WGS sequence"/>
</dbReference>
<dbReference type="AlphaFoldDB" id="A0A6G0U827"/>
<proteinExistence type="predicted"/>
<organism evidence="1 2">
    <name type="scientific">Aphis glycines</name>
    <name type="common">Soybean aphid</name>
    <dbReference type="NCBI Taxonomy" id="307491"/>
    <lineage>
        <taxon>Eukaryota</taxon>
        <taxon>Metazoa</taxon>
        <taxon>Ecdysozoa</taxon>
        <taxon>Arthropoda</taxon>
        <taxon>Hexapoda</taxon>
        <taxon>Insecta</taxon>
        <taxon>Pterygota</taxon>
        <taxon>Neoptera</taxon>
        <taxon>Paraneoptera</taxon>
        <taxon>Hemiptera</taxon>
        <taxon>Sternorrhyncha</taxon>
        <taxon>Aphidomorpha</taxon>
        <taxon>Aphidoidea</taxon>
        <taxon>Aphididae</taxon>
        <taxon>Aphidini</taxon>
        <taxon>Aphis</taxon>
        <taxon>Aphis</taxon>
    </lineage>
</organism>
<protein>
    <submittedName>
        <fullName evidence="1">Uncharacterized protein</fullName>
    </submittedName>
</protein>
<reference evidence="1 2" key="1">
    <citation type="submission" date="2019-08" db="EMBL/GenBank/DDBJ databases">
        <title>The genome of the soybean aphid Biotype 1, its phylome, world population structure and adaptation to the North American continent.</title>
        <authorList>
            <person name="Giordano R."/>
            <person name="Donthu R.K."/>
            <person name="Hernandez A.G."/>
            <person name="Wright C.L."/>
            <person name="Zimin A.V."/>
        </authorList>
    </citation>
    <scope>NUCLEOTIDE SEQUENCE [LARGE SCALE GENOMIC DNA]</scope>
    <source>
        <tissue evidence="1">Whole aphids</tissue>
    </source>
</reference>
<evidence type="ECO:0000313" key="1">
    <source>
        <dbReference type="EMBL" id="KAE9545285.1"/>
    </source>
</evidence>
<gene>
    <name evidence="1" type="ORF">AGLY_000828</name>
</gene>